<dbReference type="AlphaFoldDB" id="A0A5C6U1I8"/>
<gene>
    <name evidence="2" type="ORF">FSC37_04820</name>
</gene>
<evidence type="ECO:0000256" key="1">
    <source>
        <dbReference type="SAM" id="MobiDB-lite"/>
    </source>
</evidence>
<protein>
    <submittedName>
        <fullName evidence="2">DUF748 domain-containing protein</fullName>
    </submittedName>
</protein>
<organism evidence="2 3">
    <name type="scientific">Piscinibacter aquaticus</name>
    <dbReference type="NCBI Taxonomy" id="392597"/>
    <lineage>
        <taxon>Bacteria</taxon>
        <taxon>Pseudomonadati</taxon>
        <taxon>Pseudomonadota</taxon>
        <taxon>Betaproteobacteria</taxon>
        <taxon>Burkholderiales</taxon>
        <taxon>Sphaerotilaceae</taxon>
        <taxon>Piscinibacter</taxon>
    </lineage>
</organism>
<dbReference type="InterPro" id="IPR008023">
    <property type="entry name" value="DUF748"/>
</dbReference>
<reference evidence="2 3" key="1">
    <citation type="submission" date="2019-08" db="EMBL/GenBank/DDBJ databases">
        <authorList>
            <person name="Khan S.A."/>
            <person name="Jeon C.O."/>
            <person name="Jeong S.E."/>
        </authorList>
    </citation>
    <scope>NUCLEOTIDE SEQUENCE [LARGE SCALE GENOMIC DNA]</scope>
    <source>
        <strain evidence="3">IMCC1728</strain>
    </source>
</reference>
<keyword evidence="3" id="KW-1185">Reference proteome</keyword>
<sequence length="235" mass="24684">MRAGRGARAHQGRHQQRGGRRTAELAELCAGRHPCGRRTAGHAADRGARGGAERLLRAAGGHRAGAAQPQQPCERRGRRAGDAGLGARRTGVRRFGPQGSGAPIALAVGGVKLNNGRIDFSDRFIRPNYSANLTELNGSLGAFRTGSREMATLELRGRAAGTALLDVRGALNPTADPLALDIQAKATDLELAPLSPYAGKYAGYAIERGKLSMEVAYKIAPDGQLEARNQSSSTS</sequence>
<comment type="caution">
    <text evidence="2">The sequence shown here is derived from an EMBL/GenBank/DDBJ whole genome shotgun (WGS) entry which is preliminary data.</text>
</comment>
<evidence type="ECO:0000313" key="2">
    <source>
        <dbReference type="EMBL" id="TXC65628.1"/>
    </source>
</evidence>
<dbReference type="Proteomes" id="UP000321832">
    <property type="component" value="Unassembled WGS sequence"/>
</dbReference>
<evidence type="ECO:0000313" key="3">
    <source>
        <dbReference type="Proteomes" id="UP000321832"/>
    </source>
</evidence>
<name>A0A5C6U1I8_9BURK</name>
<proteinExistence type="predicted"/>
<feature type="region of interest" description="Disordered" evidence="1">
    <location>
        <begin position="1"/>
        <end position="22"/>
    </location>
</feature>
<dbReference type="Pfam" id="PF05359">
    <property type="entry name" value="DUF748"/>
    <property type="match status" value="1"/>
</dbReference>
<feature type="compositionally biased region" description="Basic residues" evidence="1">
    <location>
        <begin position="1"/>
        <end position="20"/>
    </location>
</feature>
<dbReference type="EMBL" id="VOPW01000001">
    <property type="protein sequence ID" value="TXC65628.1"/>
    <property type="molecule type" value="Genomic_DNA"/>
</dbReference>
<accession>A0A5C6U1I8</accession>
<feature type="region of interest" description="Disordered" evidence="1">
    <location>
        <begin position="61"/>
        <end position="96"/>
    </location>
</feature>